<gene>
    <name evidence="1" type="ORF">F2Q68_00027251</name>
</gene>
<dbReference type="GO" id="GO:0016104">
    <property type="term" value="P:triterpenoid biosynthetic process"/>
    <property type="evidence" value="ECO:0007669"/>
    <property type="project" value="InterPro"/>
</dbReference>
<reference evidence="1" key="1">
    <citation type="submission" date="2019-12" db="EMBL/GenBank/DDBJ databases">
        <title>Genome sequencing and annotation of Brassica cretica.</title>
        <authorList>
            <person name="Studholme D.J."/>
            <person name="Sarris P.F."/>
        </authorList>
    </citation>
    <scope>NUCLEOTIDE SEQUENCE</scope>
    <source>
        <strain evidence="1">PFS-001/15</strain>
        <tissue evidence="1">Leaf</tissue>
    </source>
</reference>
<dbReference type="GO" id="GO:0042300">
    <property type="term" value="F:beta-amyrin synthase activity"/>
    <property type="evidence" value="ECO:0007669"/>
    <property type="project" value="TreeGrafter"/>
</dbReference>
<proteinExistence type="predicted"/>
<dbReference type="Gene3D" id="1.50.10.20">
    <property type="match status" value="1"/>
</dbReference>
<sequence>MENGGSTSSSSGLSSSSLQASMQEFKLFETQSVPYYFHLSPFDRLVNLYKNWYKMWKLRIGAEAGQDPYLFSTNNYLGRQIWEFDADAGSAEELAEVEEARRNFAANRSHYKASADLLWRMQFLREKKFEQNIPRVVIDDAEKIAYEDAEKALRRGILYMAALQADDGHWPAENSGCMFFIAPFVICLYITGHLDKIFSQEHRKEMLRYMYNHQVLD</sequence>
<dbReference type="PANTHER" id="PTHR11764">
    <property type="entry name" value="TERPENE CYCLASE/MUTASE FAMILY MEMBER"/>
    <property type="match status" value="1"/>
</dbReference>
<dbReference type="SUPFAM" id="SSF48239">
    <property type="entry name" value="Terpenoid cyclases/Protein prenyltransferases"/>
    <property type="match status" value="1"/>
</dbReference>
<dbReference type="EMBL" id="QGKW02001911">
    <property type="protein sequence ID" value="KAF2565796.1"/>
    <property type="molecule type" value="Genomic_DNA"/>
</dbReference>
<name>A0A8S9I8Y6_BRACR</name>
<organism evidence="1 2">
    <name type="scientific">Brassica cretica</name>
    <name type="common">Mustard</name>
    <dbReference type="NCBI Taxonomy" id="69181"/>
    <lineage>
        <taxon>Eukaryota</taxon>
        <taxon>Viridiplantae</taxon>
        <taxon>Streptophyta</taxon>
        <taxon>Embryophyta</taxon>
        <taxon>Tracheophyta</taxon>
        <taxon>Spermatophyta</taxon>
        <taxon>Magnoliopsida</taxon>
        <taxon>eudicotyledons</taxon>
        <taxon>Gunneridae</taxon>
        <taxon>Pentapetalae</taxon>
        <taxon>rosids</taxon>
        <taxon>malvids</taxon>
        <taxon>Brassicales</taxon>
        <taxon>Brassicaceae</taxon>
        <taxon>Brassiceae</taxon>
        <taxon>Brassica</taxon>
    </lineage>
</organism>
<comment type="caution">
    <text evidence="1">The sequence shown here is derived from an EMBL/GenBank/DDBJ whole genome shotgun (WGS) entry which is preliminary data.</text>
</comment>
<dbReference type="InterPro" id="IPR008930">
    <property type="entry name" value="Terpenoid_cyclase/PrenylTrfase"/>
</dbReference>
<evidence type="ECO:0000313" key="2">
    <source>
        <dbReference type="Proteomes" id="UP000712281"/>
    </source>
</evidence>
<dbReference type="PANTHER" id="PTHR11764:SF57">
    <property type="entry name" value="TIRUCALLADIENOL SYNTHASE-RELATED"/>
    <property type="match status" value="1"/>
</dbReference>
<accession>A0A8S9I8Y6</accession>
<dbReference type="GO" id="GO:0005811">
    <property type="term" value="C:lipid droplet"/>
    <property type="evidence" value="ECO:0007669"/>
    <property type="project" value="InterPro"/>
</dbReference>
<dbReference type="AlphaFoldDB" id="A0A8S9I8Y6"/>
<evidence type="ECO:0008006" key="3">
    <source>
        <dbReference type="Google" id="ProtNLM"/>
    </source>
</evidence>
<evidence type="ECO:0000313" key="1">
    <source>
        <dbReference type="EMBL" id="KAF2565796.1"/>
    </source>
</evidence>
<dbReference type="InterPro" id="IPR018333">
    <property type="entry name" value="Squalene_cyclase"/>
</dbReference>
<dbReference type="Proteomes" id="UP000712281">
    <property type="component" value="Unassembled WGS sequence"/>
</dbReference>
<protein>
    <recommendedName>
        <fullName evidence="3">Squalene cyclase N-terminal domain-containing protein</fullName>
    </recommendedName>
</protein>